<feature type="transmembrane region" description="Helical" evidence="1">
    <location>
        <begin position="710"/>
        <end position="734"/>
    </location>
</feature>
<keyword evidence="1" id="KW-0472">Membrane</keyword>
<evidence type="ECO:0000256" key="1">
    <source>
        <dbReference type="SAM" id="Phobius"/>
    </source>
</evidence>
<name>A0A9N8VPH7_9GLOM</name>
<evidence type="ECO:0000256" key="2">
    <source>
        <dbReference type="SAM" id="SignalP"/>
    </source>
</evidence>
<protein>
    <submittedName>
        <fullName evidence="3">6808_t:CDS:1</fullName>
    </submittedName>
</protein>
<dbReference type="Proteomes" id="UP000789706">
    <property type="component" value="Unassembled WGS sequence"/>
</dbReference>
<keyword evidence="4" id="KW-1185">Reference proteome</keyword>
<feature type="chain" id="PRO_5040387446" evidence="2">
    <location>
        <begin position="28"/>
        <end position="1072"/>
    </location>
</feature>
<dbReference type="AlphaFoldDB" id="A0A9N8VPH7"/>
<feature type="transmembrane region" description="Helical" evidence="1">
    <location>
        <begin position="860"/>
        <end position="882"/>
    </location>
</feature>
<keyword evidence="1" id="KW-0812">Transmembrane</keyword>
<proteinExistence type="predicted"/>
<feature type="transmembrane region" description="Helical" evidence="1">
    <location>
        <begin position="754"/>
        <end position="777"/>
    </location>
</feature>
<gene>
    <name evidence="3" type="ORF">DEBURN_LOCUS2514</name>
</gene>
<keyword evidence="1" id="KW-1133">Transmembrane helix</keyword>
<evidence type="ECO:0000313" key="4">
    <source>
        <dbReference type="Proteomes" id="UP000789706"/>
    </source>
</evidence>
<dbReference type="OrthoDB" id="2420894at2759"/>
<feature type="transmembrane region" description="Helical" evidence="1">
    <location>
        <begin position="888"/>
        <end position="910"/>
    </location>
</feature>
<dbReference type="EMBL" id="CAJVPK010000139">
    <property type="protein sequence ID" value="CAG8457896.1"/>
    <property type="molecule type" value="Genomic_DNA"/>
</dbReference>
<feature type="transmembrane region" description="Helical" evidence="1">
    <location>
        <begin position="820"/>
        <end position="839"/>
    </location>
</feature>
<organism evidence="3 4">
    <name type="scientific">Diversispora eburnea</name>
    <dbReference type="NCBI Taxonomy" id="1213867"/>
    <lineage>
        <taxon>Eukaryota</taxon>
        <taxon>Fungi</taxon>
        <taxon>Fungi incertae sedis</taxon>
        <taxon>Mucoromycota</taxon>
        <taxon>Glomeromycotina</taxon>
        <taxon>Glomeromycetes</taxon>
        <taxon>Diversisporales</taxon>
        <taxon>Diversisporaceae</taxon>
        <taxon>Diversispora</taxon>
    </lineage>
</organism>
<accession>A0A9N8VPH7</accession>
<keyword evidence="2" id="KW-0732">Signal</keyword>
<comment type="caution">
    <text evidence="3">The sequence shown here is derived from an EMBL/GenBank/DDBJ whole genome shotgun (WGS) entry which is preliminary data.</text>
</comment>
<evidence type="ECO:0000313" key="3">
    <source>
        <dbReference type="EMBL" id="CAG8457896.1"/>
    </source>
</evidence>
<sequence length="1072" mass="120612">MIRSSLNLIVLLITWITIFSLTSSVSGSGTFTHIETNSYSNPPRMWQKGKYSDGTAVIRIINRDSDKNSSSGEVWTRPVLSLRIIHPNGTVSEIDKDLKIEEFNWHITTSGIDYMDPISIYALHKGFILVRYFNASNSDDYTTYQECGRIIDWNGNLYSEVSFGGAYVENGIWYPTGTAIITNIDPSKGFIRITGRNASFIEWQQYMIDDSFNLIKLSHGNITFPLENRTSAQFNTIANVDEGYSIIIGNSTNATDSNPLIYHAALYDLTIGYNETQFSAPKLLYQIPLSNISIDDLFCGISSTGVGQVCTLNVRQSSDTNSTNYKNYYVRLNFLSSGSVTEVTPINRNLPELPSNSTTGWQVESIPYGGYLFRGYFINNSTRQTNAYVYYFDELLPDPIEWDLPEPTVLNLRGILLILPNNTLLVSQVESTDTWGFLTTDIPKYSKYSDNGYSNLLVKTTNPPINATINPTKGMSNITITYYEPVELSDGYIRIYQVSNTSVKDIVRQYVDGKNKEYCSISDDGLTVHINVIKSVFSNSYSQFYIKVDNNFVKSKSYGEPLIGISENIWKFNTNSNDDSFAATTSGVMRLTTNGTNYFQSLDKTGQENFFHDLQTELSEILPVDSKRLNSNQKIQVDSSISPDHPIFISLTIQSSTEERSVQSIIDDLNDMIKYKSITSIGLSSTTSYLDEDYGFVPKENLWDKYKFRFLGVILAFGILGRNMAVLQLGLILFDFVMDTLFVSNNGKTVEVLYIPSVIFLTVPIVVNTVWAFYIIIEECKPEKNGAEKPVNEYIVSDPDSKSEKTYKNFFDWFSQHGKVASVFTVLAGADIEALSILYSNMAGFEFFRAPFSKIGKERIFWASCLNIFLEDIPQVIIQILYQQSVVTYDIIPILTLVSSCLNLLINIVGRLYQAINLCRHGTLEYVSPQSQENQEDREEFGGLQPSHTLATFDSTVVGIVVFSQDECGSTFVAGLFSDGLVDPEKNCYEYLIIDKCGKLLYNLTSAIDVEYRKNGTYPFSTRLDDLNLDCDSNGVLLAESEKKRYVKRDTGSSLQINQNGQDYASAPLDQV</sequence>
<reference evidence="3" key="1">
    <citation type="submission" date="2021-06" db="EMBL/GenBank/DDBJ databases">
        <authorList>
            <person name="Kallberg Y."/>
            <person name="Tangrot J."/>
            <person name="Rosling A."/>
        </authorList>
    </citation>
    <scope>NUCLEOTIDE SEQUENCE</scope>
    <source>
        <strain evidence="3">AZ414A</strain>
    </source>
</reference>
<feature type="signal peptide" evidence="2">
    <location>
        <begin position="1"/>
        <end position="27"/>
    </location>
</feature>